<evidence type="ECO:0000313" key="2">
    <source>
        <dbReference type="EMBL" id="KAF5334789.1"/>
    </source>
</evidence>
<gene>
    <name evidence="2" type="ORF">D9611_012918</name>
</gene>
<accession>A0A8H5C477</accession>
<organism evidence="2 3">
    <name type="scientific">Ephemerocybe angulata</name>
    <dbReference type="NCBI Taxonomy" id="980116"/>
    <lineage>
        <taxon>Eukaryota</taxon>
        <taxon>Fungi</taxon>
        <taxon>Dikarya</taxon>
        <taxon>Basidiomycota</taxon>
        <taxon>Agaricomycotina</taxon>
        <taxon>Agaricomycetes</taxon>
        <taxon>Agaricomycetidae</taxon>
        <taxon>Agaricales</taxon>
        <taxon>Agaricineae</taxon>
        <taxon>Psathyrellaceae</taxon>
        <taxon>Ephemerocybe</taxon>
    </lineage>
</organism>
<dbReference type="OrthoDB" id="1894490at2759"/>
<evidence type="ECO:0000256" key="1">
    <source>
        <dbReference type="SAM" id="Phobius"/>
    </source>
</evidence>
<comment type="caution">
    <text evidence="2">The sequence shown here is derived from an EMBL/GenBank/DDBJ whole genome shotgun (WGS) entry which is preliminary data.</text>
</comment>
<keyword evidence="1" id="KW-0472">Membrane</keyword>
<feature type="transmembrane region" description="Helical" evidence="1">
    <location>
        <begin position="92"/>
        <end position="114"/>
    </location>
</feature>
<dbReference type="EMBL" id="JAACJK010000066">
    <property type="protein sequence ID" value="KAF5334789.1"/>
    <property type="molecule type" value="Genomic_DNA"/>
</dbReference>
<keyword evidence="3" id="KW-1185">Reference proteome</keyword>
<reference evidence="2 3" key="1">
    <citation type="journal article" date="2020" name="ISME J.">
        <title>Uncovering the hidden diversity of litter-decomposition mechanisms in mushroom-forming fungi.</title>
        <authorList>
            <person name="Floudas D."/>
            <person name="Bentzer J."/>
            <person name="Ahren D."/>
            <person name="Johansson T."/>
            <person name="Persson P."/>
            <person name="Tunlid A."/>
        </authorList>
    </citation>
    <scope>NUCLEOTIDE SEQUENCE [LARGE SCALE GENOMIC DNA]</scope>
    <source>
        <strain evidence="2 3">CBS 175.51</strain>
    </source>
</reference>
<proteinExistence type="predicted"/>
<dbReference type="AlphaFoldDB" id="A0A8H5C477"/>
<keyword evidence="1" id="KW-0812">Transmembrane</keyword>
<keyword evidence="1" id="KW-1133">Transmembrane helix</keyword>
<dbReference type="Proteomes" id="UP000541558">
    <property type="component" value="Unassembled WGS sequence"/>
</dbReference>
<protein>
    <submittedName>
        <fullName evidence="2">Uncharacterized protein</fullName>
    </submittedName>
</protein>
<sequence length="153" mass="16824">MKRLPDARSMYGAIHWLTQHANRPWHSRRCPSHDGSSNTDPDDTADDCLSFAALARLPTPATRIMDAGPPDVRGYKSIPNTRPQSPRIGIGWPGWLCATLYGIVISLAPLKFLFPQGTPSMMQAFMIRGANYLGVSSPNTLDNVVPHIIGEEE</sequence>
<evidence type="ECO:0000313" key="3">
    <source>
        <dbReference type="Proteomes" id="UP000541558"/>
    </source>
</evidence>
<name>A0A8H5C477_9AGAR</name>